<proteinExistence type="predicted"/>
<dbReference type="InterPro" id="IPR009394">
    <property type="entry name" value="MmcB-like"/>
</dbReference>
<dbReference type="Pfam" id="PF06319">
    <property type="entry name" value="MmcB-like"/>
    <property type="match status" value="1"/>
</dbReference>
<organism evidence="1">
    <name type="scientific">Veillonella parvula</name>
    <name type="common">Staphylococcus parvulus</name>
    <dbReference type="NCBI Taxonomy" id="29466"/>
    <lineage>
        <taxon>Bacteria</taxon>
        <taxon>Bacillati</taxon>
        <taxon>Bacillota</taxon>
        <taxon>Negativicutes</taxon>
        <taxon>Veillonellales</taxon>
        <taxon>Veillonellaceae</taxon>
        <taxon>Veillonella</taxon>
    </lineage>
</organism>
<evidence type="ECO:0000313" key="1">
    <source>
        <dbReference type="EMBL" id="VYT85660.1"/>
    </source>
</evidence>
<protein>
    <recommendedName>
        <fullName evidence="2">DNA repair protein MmcB-related protein</fullName>
    </recommendedName>
</protein>
<name>A0A6N3A7B9_VEIPA</name>
<accession>A0A6N3A7B9</accession>
<dbReference type="AlphaFoldDB" id="A0A6N3A7B9"/>
<gene>
    <name evidence="1" type="ORF">VPLFYP99_01368</name>
</gene>
<reference evidence="1" key="1">
    <citation type="submission" date="2019-11" db="EMBL/GenBank/DDBJ databases">
        <authorList>
            <person name="Feng L."/>
        </authorList>
    </citation>
    <scope>NUCLEOTIDE SEQUENCE</scope>
    <source>
        <strain evidence="1">VparvulaLFYP99</strain>
    </source>
</reference>
<dbReference type="EMBL" id="CACRUG010000005">
    <property type="protein sequence ID" value="VYT85660.1"/>
    <property type="molecule type" value="Genomic_DNA"/>
</dbReference>
<sequence>MTEEEMQKKLGRHLFLKNITIPNITMHGDGKGEYEADLIYFNLKVRVVTEIEIKVSIQDFRADFKKKRYHDHLHVGYLYYAVPQDLYEDHKDEIESLLGDAGLIVVNISNNKREDARYIKRAKKRKDVKALNESEVINYLRIGCMKWVNR</sequence>
<dbReference type="RefSeq" id="WP_156697179.1">
    <property type="nucleotide sequence ID" value="NZ_CACRUG010000005.1"/>
</dbReference>
<evidence type="ECO:0008006" key="2">
    <source>
        <dbReference type="Google" id="ProtNLM"/>
    </source>
</evidence>